<evidence type="ECO:0000313" key="1">
    <source>
        <dbReference type="EMBL" id="TCN29476.1"/>
    </source>
</evidence>
<dbReference type="Proteomes" id="UP000295043">
    <property type="component" value="Unassembled WGS sequence"/>
</dbReference>
<gene>
    <name evidence="1" type="ORF">EV184_110140</name>
</gene>
<organism evidence="1 2">
    <name type="scientific">Sinorhizobium americanum</name>
    <dbReference type="NCBI Taxonomy" id="194963"/>
    <lineage>
        <taxon>Bacteria</taxon>
        <taxon>Pseudomonadati</taxon>
        <taxon>Pseudomonadota</taxon>
        <taxon>Alphaproteobacteria</taxon>
        <taxon>Hyphomicrobiales</taxon>
        <taxon>Rhizobiaceae</taxon>
        <taxon>Sinorhizobium/Ensifer group</taxon>
        <taxon>Sinorhizobium</taxon>
    </lineage>
</organism>
<protein>
    <recommendedName>
        <fullName evidence="3">Lytic murein transglycosylase</fullName>
    </recommendedName>
</protein>
<proteinExistence type="predicted"/>
<evidence type="ECO:0000313" key="2">
    <source>
        <dbReference type="Proteomes" id="UP000295043"/>
    </source>
</evidence>
<dbReference type="EMBL" id="SLVU01000010">
    <property type="protein sequence ID" value="TCN29476.1"/>
    <property type="molecule type" value="Genomic_DNA"/>
</dbReference>
<reference evidence="1 2" key="1">
    <citation type="submission" date="2019-03" db="EMBL/GenBank/DDBJ databases">
        <title>Genomic Encyclopedia of Type Strains, Phase IV (KMG-V): Genome sequencing to study the core and pangenomes of soil and plant-associated prokaryotes.</title>
        <authorList>
            <person name="Whitman W."/>
        </authorList>
    </citation>
    <scope>NUCLEOTIDE SEQUENCE [LARGE SCALE GENOMIC DNA]</scope>
    <source>
        <strain evidence="1 2">23C40</strain>
    </source>
</reference>
<dbReference type="AlphaFoldDB" id="A0A4R2BQ56"/>
<evidence type="ECO:0008006" key="3">
    <source>
        <dbReference type="Google" id="ProtNLM"/>
    </source>
</evidence>
<name>A0A4R2BQ56_9HYPH</name>
<sequence length="78" mass="8194">MSGRLAWAGDCNAATTNPLWPAGHLPHKRGEYVRHAHAPSKGSACIRLPVKWAVAASPLPPLVGEMAGRPEEVGVHPG</sequence>
<accession>A0A4R2BQ56</accession>
<comment type="caution">
    <text evidence="1">The sequence shown here is derived from an EMBL/GenBank/DDBJ whole genome shotgun (WGS) entry which is preliminary data.</text>
</comment>